<feature type="transmembrane region" description="Helical" evidence="1">
    <location>
        <begin position="20"/>
        <end position="39"/>
    </location>
</feature>
<name>A0A1I5L5P8_9BACI</name>
<sequence length="366" mass="41757">MLILERISVLENRRVIIKRFVVSGILLVVVIGLGISFWLSNQTSDMPYSENGKVYTAADIKSRLNREVNTSESLDITFEPSVITDIPDNENNSQAKRDQYDYLMYEVTVRNTTSEPIELGYRVYVDEALNDYAEVPLSFGTGEDFFILEPDQSATVNRAVLIKSTDALSRRELEQLNQMKDMLYLQIAYASNETEFVPLEVTEPYEQTQTNDDMLSYQMYQTLTERVQDDLNIDGYVFKDTSADIPTAIRVNQNLSFGKREWLTRSGDFDAPIEPTQERYFYENEDSSRLLIITIAYTDSHIGNDLIAYNISSGYDINEDLVHSESMILSYKNLVIHVAQNSATPLGEIADTDQAALAVTKYLEQY</sequence>
<reference evidence="2 5" key="2">
    <citation type="submission" date="2019-07" db="EMBL/GenBank/DDBJ databases">
        <title>Whole genome shotgun sequence of Halolactibacillus halophilus NBRC 100868.</title>
        <authorList>
            <person name="Hosoyama A."/>
            <person name="Uohara A."/>
            <person name="Ohji S."/>
            <person name="Ichikawa N."/>
        </authorList>
    </citation>
    <scope>NUCLEOTIDE SEQUENCE [LARGE SCALE GENOMIC DNA]</scope>
    <source>
        <strain evidence="2 5">NBRC 100868</strain>
    </source>
</reference>
<dbReference type="EMBL" id="BJWI01000001">
    <property type="protein sequence ID" value="GEM00666.1"/>
    <property type="molecule type" value="Genomic_DNA"/>
</dbReference>
<keyword evidence="1" id="KW-1133">Transmembrane helix</keyword>
<keyword evidence="1" id="KW-0472">Membrane</keyword>
<evidence type="ECO:0000313" key="5">
    <source>
        <dbReference type="Proteomes" id="UP000321547"/>
    </source>
</evidence>
<dbReference type="Proteomes" id="UP000242243">
    <property type="component" value="Unassembled WGS sequence"/>
</dbReference>
<reference evidence="3 4" key="1">
    <citation type="submission" date="2016-10" db="EMBL/GenBank/DDBJ databases">
        <authorList>
            <person name="de Groot N.N."/>
        </authorList>
    </citation>
    <scope>NUCLEOTIDE SEQUENCE [LARGE SCALE GENOMIC DNA]</scope>
    <source>
        <strain evidence="3 4">DSM 17073</strain>
    </source>
</reference>
<organism evidence="3 4">
    <name type="scientific">Halolactibacillus halophilus</name>
    <dbReference type="NCBI Taxonomy" id="306540"/>
    <lineage>
        <taxon>Bacteria</taxon>
        <taxon>Bacillati</taxon>
        <taxon>Bacillota</taxon>
        <taxon>Bacilli</taxon>
        <taxon>Bacillales</taxon>
        <taxon>Bacillaceae</taxon>
        <taxon>Halolactibacillus</taxon>
    </lineage>
</organism>
<accession>A0A1I5L5P8</accession>
<evidence type="ECO:0000313" key="3">
    <source>
        <dbReference type="EMBL" id="SFO92575.1"/>
    </source>
</evidence>
<keyword evidence="5" id="KW-1185">Reference proteome</keyword>
<evidence type="ECO:0000256" key="1">
    <source>
        <dbReference type="SAM" id="Phobius"/>
    </source>
</evidence>
<evidence type="ECO:0000313" key="4">
    <source>
        <dbReference type="Proteomes" id="UP000242243"/>
    </source>
</evidence>
<proteinExistence type="predicted"/>
<keyword evidence="1" id="KW-0812">Transmembrane</keyword>
<dbReference type="Proteomes" id="UP000321547">
    <property type="component" value="Unassembled WGS sequence"/>
</dbReference>
<dbReference type="EMBL" id="FOXC01000001">
    <property type="protein sequence ID" value="SFO92575.1"/>
    <property type="molecule type" value="Genomic_DNA"/>
</dbReference>
<dbReference type="RefSeq" id="WP_089829477.1">
    <property type="nucleotide sequence ID" value="NZ_BJWI01000001.1"/>
</dbReference>
<evidence type="ECO:0000313" key="2">
    <source>
        <dbReference type="EMBL" id="GEM00666.1"/>
    </source>
</evidence>
<dbReference type="STRING" id="306540.SAMN05421839_101213"/>
<dbReference type="OrthoDB" id="2357385at2"/>
<dbReference type="AlphaFoldDB" id="A0A1I5L5P8"/>
<gene>
    <name evidence="2" type="ORF">HHA03_01980</name>
    <name evidence="3" type="ORF">SAMN05421839_101213</name>
</gene>
<protein>
    <submittedName>
        <fullName evidence="3">Uncharacterized protein</fullName>
    </submittedName>
</protein>